<accession>A0ABN8YB21</accession>
<keyword evidence="3" id="KW-1185">Reference proteome</keyword>
<name>A0ABN8YB21_RANTA</name>
<evidence type="ECO:0000256" key="1">
    <source>
        <dbReference type="SAM" id="MobiDB-lite"/>
    </source>
</evidence>
<evidence type="ECO:0000313" key="2">
    <source>
        <dbReference type="EMBL" id="CAI9158734.1"/>
    </source>
</evidence>
<evidence type="ECO:0000313" key="3">
    <source>
        <dbReference type="Proteomes" id="UP001176941"/>
    </source>
</evidence>
<sequence length="83" mass="8957">MVTDIAAKAPLAGSASHPSLGEVARCQPRFRIQRAGSLVAAEQDRRSSCRTVQVRVAQEPSTARNLGPPEPQGTNSFWRLAED</sequence>
<dbReference type="EMBL" id="OX459954">
    <property type="protein sequence ID" value="CAI9158734.1"/>
    <property type="molecule type" value="Genomic_DNA"/>
</dbReference>
<protein>
    <submittedName>
        <fullName evidence="2">Uncharacterized protein</fullName>
    </submittedName>
</protein>
<proteinExistence type="predicted"/>
<gene>
    <name evidence="2" type="ORF">MRATA1EN1_LOCUS7696</name>
</gene>
<feature type="region of interest" description="Disordered" evidence="1">
    <location>
        <begin position="1"/>
        <end position="20"/>
    </location>
</feature>
<reference evidence="2" key="1">
    <citation type="submission" date="2023-04" db="EMBL/GenBank/DDBJ databases">
        <authorList>
            <consortium name="ELIXIR-Norway"/>
        </authorList>
    </citation>
    <scope>NUCLEOTIDE SEQUENCE [LARGE SCALE GENOMIC DNA]</scope>
</reference>
<organism evidence="2 3">
    <name type="scientific">Rangifer tarandus platyrhynchus</name>
    <name type="common">Svalbard reindeer</name>
    <dbReference type="NCBI Taxonomy" id="3082113"/>
    <lineage>
        <taxon>Eukaryota</taxon>
        <taxon>Metazoa</taxon>
        <taxon>Chordata</taxon>
        <taxon>Craniata</taxon>
        <taxon>Vertebrata</taxon>
        <taxon>Euteleostomi</taxon>
        <taxon>Mammalia</taxon>
        <taxon>Eutheria</taxon>
        <taxon>Laurasiatheria</taxon>
        <taxon>Artiodactyla</taxon>
        <taxon>Ruminantia</taxon>
        <taxon>Pecora</taxon>
        <taxon>Cervidae</taxon>
        <taxon>Odocoileinae</taxon>
        <taxon>Rangifer</taxon>
    </lineage>
</organism>
<feature type="region of interest" description="Disordered" evidence="1">
    <location>
        <begin position="51"/>
        <end position="83"/>
    </location>
</feature>
<dbReference type="Proteomes" id="UP001176941">
    <property type="component" value="Chromosome 18"/>
</dbReference>